<proteinExistence type="predicted"/>
<evidence type="ECO:0000313" key="1">
    <source>
        <dbReference type="EMBL" id="SFF42299.1"/>
    </source>
</evidence>
<accession>A0A1I2IIY0</accession>
<dbReference type="EMBL" id="FOMX01000069">
    <property type="protein sequence ID" value="SFF42299.1"/>
    <property type="molecule type" value="Genomic_DNA"/>
</dbReference>
<organism evidence="1 2">
    <name type="scientific">Nannocystis exedens</name>
    <dbReference type="NCBI Taxonomy" id="54"/>
    <lineage>
        <taxon>Bacteria</taxon>
        <taxon>Pseudomonadati</taxon>
        <taxon>Myxococcota</taxon>
        <taxon>Polyangia</taxon>
        <taxon>Nannocystales</taxon>
        <taxon>Nannocystaceae</taxon>
        <taxon>Nannocystis</taxon>
    </lineage>
</organism>
<evidence type="ECO:0000313" key="2">
    <source>
        <dbReference type="Proteomes" id="UP000199400"/>
    </source>
</evidence>
<dbReference type="AlphaFoldDB" id="A0A1I2IIY0"/>
<dbReference type="STRING" id="54.SAMN02745121_08765"/>
<keyword evidence="2" id="KW-1185">Reference proteome</keyword>
<reference evidence="2" key="1">
    <citation type="submission" date="2016-10" db="EMBL/GenBank/DDBJ databases">
        <authorList>
            <person name="Varghese N."/>
            <person name="Submissions S."/>
        </authorList>
    </citation>
    <scope>NUCLEOTIDE SEQUENCE [LARGE SCALE GENOMIC DNA]</scope>
    <source>
        <strain evidence="2">ATCC 25963</strain>
    </source>
</reference>
<sequence length="136" mass="13937">MRNAPMIALSALCFLFGCKNPGGDDSTSSSTGGGDQCTEGFEGGPEVDPSYPACGCLPERCEDGGGCIPSGFPVWTSSVCLPKCSTDTDCPPMSGKPATCSINGYCEVACVFGTDSCPADYVCSESNLCQVDLRGD</sequence>
<gene>
    <name evidence="1" type="ORF">SAMN02745121_08765</name>
</gene>
<name>A0A1I2IIY0_9BACT</name>
<protein>
    <submittedName>
        <fullName evidence="1">Uncharacterized protein</fullName>
    </submittedName>
</protein>
<dbReference type="PROSITE" id="PS51257">
    <property type="entry name" value="PROKAR_LIPOPROTEIN"/>
    <property type="match status" value="1"/>
</dbReference>
<dbReference type="Proteomes" id="UP000199400">
    <property type="component" value="Unassembled WGS sequence"/>
</dbReference>